<sequence>MSVGEEKLSSQPPLVRGGPGSCAVETQLGGGLRPAADVSHLSQVDDSHKILEDATMSTPKFSFNTPMKRLNFRIRMPDYWIFSVARGVRSNWASSRIIVYKNRNAPRREFASVQYNARNSAAVKLVTKASRWRKIGTRGRGREGRGPFYLRIASFAGNSERQSFLRWCCPVLRYCTAFERGILINYSLLAPSSSKERRSPEQDESRSSPTLAAPAPPSPQNNGTNESSSPPLNEARGALQRLKRFLSALQQFAADVGGDAGERVRHHIYSLVSYSFDIFDVAYYDIGPRAKRKAGTISGPPSVASSGTGTNRGRYETESRRTNSGLLFSRGRRYKSRCFRSPQSGSSSIEEFQSCVQECTNYPLRASVPGFLRALLPHAQRDLTARARAAKMTPLQYIRAHEHLILEPGGDSSDIFSAQAAAGAEPGVKRRASDPLSAPTPGAPVAGGGVCGARADGGRRINPCRSPNKRIWRQIKQAVRFVLTPASPLRVPVRPVAHPPDAT</sequence>
<evidence type="ECO:0000256" key="3">
    <source>
        <dbReference type="ARBA" id="ARBA00023163"/>
    </source>
</evidence>
<keyword evidence="4" id="KW-0539">Nucleus</keyword>
<evidence type="ECO:0000259" key="6">
    <source>
        <dbReference type="PROSITE" id="PS51119"/>
    </source>
</evidence>
<dbReference type="AlphaFoldDB" id="A0A4C1UCM5"/>
<dbReference type="InterPro" id="IPR037249">
    <property type="entry name" value="TAFH/NHR1_dom_sf"/>
</dbReference>
<dbReference type="InterPro" id="IPR003894">
    <property type="entry name" value="TAFH_NHR1"/>
</dbReference>
<evidence type="ECO:0000313" key="7">
    <source>
        <dbReference type="EMBL" id="GBP23702.1"/>
    </source>
</evidence>
<evidence type="ECO:0000313" key="8">
    <source>
        <dbReference type="Proteomes" id="UP000299102"/>
    </source>
</evidence>
<evidence type="ECO:0000256" key="4">
    <source>
        <dbReference type="ARBA" id="ARBA00023242"/>
    </source>
</evidence>
<organism evidence="7 8">
    <name type="scientific">Eumeta variegata</name>
    <name type="common">Bagworm moth</name>
    <name type="synonym">Eumeta japonica</name>
    <dbReference type="NCBI Taxonomy" id="151549"/>
    <lineage>
        <taxon>Eukaryota</taxon>
        <taxon>Metazoa</taxon>
        <taxon>Ecdysozoa</taxon>
        <taxon>Arthropoda</taxon>
        <taxon>Hexapoda</taxon>
        <taxon>Insecta</taxon>
        <taxon>Pterygota</taxon>
        <taxon>Neoptera</taxon>
        <taxon>Endopterygota</taxon>
        <taxon>Lepidoptera</taxon>
        <taxon>Glossata</taxon>
        <taxon>Ditrysia</taxon>
        <taxon>Tineoidea</taxon>
        <taxon>Psychidae</taxon>
        <taxon>Oiketicinae</taxon>
        <taxon>Eumeta</taxon>
    </lineage>
</organism>
<dbReference type="GO" id="GO:0003714">
    <property type="term" value="F:transcription corepressor activity"/>
    <property type="evidence" value="ECO:0007669"/>
    <property type="project" value="InterPro"/>
</dbReference>
<accession>A0A4C1UCM5</accession>
<dbReference type="SUPFAM" id="SSF158553">
    <property type="entry name" value="TAFH domain-like"/>
    <property type="match status" value="2"/>
</dbReference>
<feature type="region of interest" description="Disordered" evidence="5">
    <location>
        <begin position="194"/>
        <end position="233"/>
    </location>
</feature>
<feature type="compositionally biased region" description="Polar residues" evidence="5">
    <location>
        <begin position="220"/>
        <end position="231"/>
    </location>
</feature>
<comment type="subcellular location">
    <subcellularLocation>
        <location evidence="1">Nucleus</location>
    </subcellularLocation>
</comment>
<feature type="compositionally biased region" description="Basic and acidic residues" evidence="5">
    <location>
        <begin position="194"/>
        <end position="206"/>
    </location>
</feature>
<dbReference type="Gene3D" id="1.20.120.1110">
    <property type="entry name" value="TAFH/NHR1 domain"/>
    <property type="match status" value="1"/>
</dbReference>
<dbReference type="GO" id="GO:0005634">
    <property type="term" value="C:nucleus"/>
    <property type="evidence" value="ECO:0007669"/>
    <property type="project" value="UniProtKB-SubCell"/>
</dbReference>
<proteinExistence type="predicted"/>
<feature type="domain" description="TAFH" evidence="6">
    <location>
        <begin position="236"/>
        <end position="402"/>
    </location>
</feature>
<comment type="caution">
    <text evidence="7">The sequence shown here is derived from an EMBL/GenBank/DDBJ whole genome shotgun (WGS) entry which is preliminary data.</text>
</comment>
<dbReference type="PANTHER" id="PTHR10379">
    <property type="entry name" value="MTG8 ETO EIGHT TWENTY ONE PROTEIN"/>
    <property type="match status" value="1"/>
</dbReference>
<keyword evidence="2" id="KW-0805">Transcription regulation</keyword>
<evidence type="ECO:0000256" key="2">
    <source>
        <dbReference type="ARBA" id="ARBA00023015"/>
    </source>
</evidence>
<dbReference type="PRINTS" id="PR01875">
    <property type="entry name" value="ETOFAMILY"/>
</dbReference>
<dbReference type="EMBL" id="BGZK01000152">
    <property type="protein sequence ID" value="GBP23702.1"/>
    <property type="molecule type" value="Genomic_DNA"/>
</dbReference>
<feature type="region of interest" description="Disordered" evidence="5">
    <location>
        <begin position="291"/>
        <end position="321"/>
    </location>
</feature>
<feature type="region of interest" description="Disordered" evidence="5">
    <location>
        <begin position="420"/>
        <end position="451"/>
    </location>
</feature>
<dbReference type="OrthoDB" id="2951111at2759"/>
<dbReference type="PANTHER" id="PTHR10379:SF14">
    <property type="entry name" value="NERVY, ISOFORM D"/>
    <property type="match status" value="1"/>
</dbReference>
<dbReference type="InterPro" id="IPR013289">
    <property type="entry name" value="CBFA2T1/2/3"/>
</dbReference>
<evidence type="ECO:0000256" key="1">
    <source>
        <dbReference type="ARBA" id="ARBA00004123"/>
    </source>
</evidence>
<keyword evidence="8" id="KW-1185">Reference proteome</keyword>
<protein>
    <submittedName>
        <fullName evidence="7">Protein CBFA2T2</fullName>
    </submittedName>
</protein>
<name>A0A4C1UCM5_EUMVA</name>
<keyword evidence="3" id="KW-0804">Transcription</keyword>
<dbReference type="GO" id="GO:0006351">
    <property type="term" value="P:DNA-templated transcription"/>
    <property type="evidence" value="ECO:0007669"/>
    <property type="project" value="InterPro"/>
</dbReference>
<dbReference type="PROSITE" id="PS51119">
    <property type="entry name" value="TAFH"/>
    <property type="match status" value="1"/>
</dbReference>
<feature type="region of interest" description="Disordered" evidence="5">
    <location>
        <begin position="1"/>
        <end position="20"/>
    </location>
</feature>
<gene>
    <name evidence="7" type="primary">CBFA2T2</name>
    <name evidence="7" type="ORF">EVAR_80319_1</name>
</gene>
<dbReference type="Proteomes" id="UP000299102">
    <property type="component" value="Unassembled WGS sequence"/>
</dbReference>
<dbReference type="STRING" id="151549.A0A4C1UCM5"/>
<evidence type="ECO:0000256" key="5">
    <source>
        <dbReference type="SAM" id="MobiDB-lite"/>
    </source>
</evidence>
<reference evidence="7 8" key="1">
    <citation type="journal article" date="2019" name="Commun. Biol.">
        <title>The bagworm genome reveals a unique fibroin gene that provides high tensile strength.</title>
        <authorList>
            <person name="Kono N."/>
            <person name="Nakamura H."/>
            <person name="Ohtoshi R."/>
            <person name="Tomita M."/>
            <person name="Numata K."/>
            <person name="Arakawa K."/>
        </authorList>
    </citation>
    <scope>NUCLEOTIDE SEQUENCE [LARGE SCALE GENOMIC DNA]</scope>
</reference>